<protein>
    <submittedName>
        <fullName evidence="1">Uncharacterized protein</fullName>
    </submittedName>
</protein>
<organism evidence="1">
    <name type="scientific">Siphoviridae sp. ct9Y44</name>
    <dbReference type="NCBI Taxonomy" id="2826176"/>
    <lineage>
        <taxon>Viruses</taxon>
        <taxon>Duplodnaviria</taxon>
        <taxon>Heunggongvirae</taxon>
        <taxon>Uroviricota</taxon>
        <taxon>Caudoviricetes</taxon>
    </lineage>
</organism>
<proteinExistence type="predicted"/>
<name>A0A8S5LYY8_9CAUD</name>
<dbReference type="EMBL" id="BK014770">
    <property type="protein sequence ID" value="DAD75043.1"/>
    <property type="molecule type" value="Genomic_DNA"/>
</dbReference>
<evidence type="ECO:0000313" key="1">
    <source>
        <dbReference type="EMBL" id="DAD75043.1"/>
    </source>
</evidence>
<accession>A0A8S5LYY8</accession>
<reference evidence="1" key="1">
    <citation type="journal article" date="2021" name="Proc. Natl. Acad. Sci. U.S.A.">
        <title>A Catalog of Tens of Thousands of Viruses from Human Metagenomes Reveals Hidden Associations with Chronic Diseases.</title>
        <authorList>
            <person name="Tisza M.J."/>
            <person name="Buck C.B."/>
        </authorList>
    </citation>
    <scope>NUCLEOTIDE SEQUENCE</scope>
    <source>
        <strain evidence="1">Ct9Y44</strain>
    </source>
</reference>
<sequence>MNKRQSKKLYQQRHGYNPGEEERIQLQISEMIEYTEHRLVEAEKERVNRTYSGFLESIKQRPRSKARWWRRTR</sequence>